<evidence type="ECO:0000259" key="2">
    <source>
        <dbReference type="PROSITE" id="PS51833"/>
    </source>
</evidence>
<evidence type="ECO:0000313" key="3">
    <source>
        <dbReference type="EMBL" id="SDH33904.1"/>
    </source>
</evidence>
<protein>
    <submittedName>
        <fullName evidence="3">EAL and modified HD-GYP domain-containing signal transduction protein</fullName>
    </submittedName>
</protein>
<dbReference type="STRING" id="83767.SAMN05660652_01540"/>
<keyword evidence="4" id="KW-1185">Reference proteome</keyword>
<dbReference type="Proteomes" id="UP000198607">
    <property type="component" value="Unassembled WGS sequence"/>
</dbReference>
<dbReference type="PROSITE" id="PS51833">
    <property type="entry name" value="HDOD"/>
    <property type="match status" value="1"/>
</dbReference>
<dbReference type="SMART" id="SM00052">
    <property type="entry name" value="EAL"/>
    <property type="match status" value="1"/>
</dbReference>
<dbReference type="InterPro" id="IPR013976">
    <property type="entry name" value="HDOD"/>
</dbReference>
<evidence type="ECO:0000313" key="4">
    <source>
        <dbReference type="Proteomes" id="UP000198607"/>
    </source>
</evidence>
<dbReference type="InterPro" id="IPR035919">
    <property type="entry name" value="EAL_sf"/>
</dbReference>
<evidence type="ECO:0000259" key="1">
    <source>
        <dbReference type="PROSITE" id="PS50883"/>
    </source>
</evidence>
<dbReference type="EMBL" id="FNCY01000005">
    <property type="protein sequence ID" value="SDH33904.1"/>
    <property type="molecule type" value="Genomic_DNA"/>
</dbReference>
<dbReference type="Gene3D" id="1.10.3210.10">
    <property type="entry name" value="Hypothetical protein af1432"/>
    <property type="match status" value="1"/>
</dbReference>
<dbReference type="InterPro" id="IPR014408">
    <property type="entry name" value="dGMP_Pdiesterase_EAL/HD-GYP"/>
</dbReference>
<feature type="domain" description="HDOD" evidence="2">
    <location>
        <begin position="208"/>
        <end position="396"/>
    </location>
</feature>
<dbReference type="RefSeq" id="WP_091936221.1">
    <property type="nucleotide sequence ID" value="NZ_FNCY01000005.1"/>
</dbReference>
<feature type="domain" description="EAL" evidence="1">
    <location>
        <begin position="1"/>
        <end position="214"/>
    </location>
</feature>
<name>A0A1G8BLH9_9RHOO</name>
<dbReference type="SUPFAM" id="SSF109604">
    <property type="entry name" value="HD-domain/PDEase-like"/>
    <property type="match status" value="1"/>
</dbReference>
<dbReference type="Pfam" id="PF08668">
    <property type="entry name" value="HDOD"/>
    <property type="match status" value="1"/>
</dbReference>
<gene>
    <name evidence="3" type="ORF">SAMN05660652_01540</name>
</gene>
<dbReference type="Pfam" id="PF00563">
    <property type="entry name" value="EAL"/>
    <property type="match status" value="1"/>
</dbReference>
<dbReference type="InterPro" id="IPR052340">
    <property type="entry name" value="RNase_Y/CdgJ"/>
</dbReference>
<dbReference type="Gene3D" id="3.20.20.450">
    <property type="entry name" value="EAL domain"/>
    <property type="match status" value="1"/>
</dbReference>
<dbReference type="PANTHER" id="PTHR33525:SF4">
    <property type="entry name" value="CYCLIC DI-GMP PHOSPHODIESTERASE CDGJ"/>
    <property type="match status" value="1"/>
</dbReference>
<organism evidence="3 4">
    <name type="scientific">Propionivibrio dicarboxylicus</name>
    <dbReference type="NCBI Taxonomy" id="83767"/>
    <lineage>
        <taxon>Bacteria</taxon>
        <taxon>Pseudomonadati</taxon>
        <taxon>Pseudomonadota</taxon>
        <taxon>Betaproteobacteria</taxon>
        <taxon>Rhodocyclales</taxon>
        <taxon>Rhodocyclaceae</taxon>
        <taxon>Propionivibrio</taxon>
    </lineage>
</organism>
<dbReference type="PANTHER" id="PTHR33525">
    <property type="match status" value="1"/>
</dbReference>
<dbReference type="AlphaFoldDB" id="A0A1G8BLH9"/>
<sequence>MSDAQSPQVFLGRQPILGREQQLLAYELLFRNGVIATGNSAEVLDATQATTTVIANAFAELSIGDSLGPYRAYINVDEDFLFSDLIEALPPQLVVLEILETIQPTPEVIERCKELHDKGFTIALDDVIDVTPAFLPLVDHADIIKVDLLGTPPERLAPLVAQLKQHGKKLLAEKVETAEQLAVCQQLGFDYFQGYFFAKPTIISGRKLNPSQVILLKLLALVMQDAETTEIENAFKLEPGLTVNMLRLTNSVGCGLATRVTSLRHAITILGRRQIQRWLQLLVYTNPQAGGVKTGSPLLQLAATRGRLMELLAEHLQTKDREFSDQAFMVGIMSLMPALLGMAIADILAQLPVAPRVSDALINKGGPLGLLLQLVEATEQLDPAIVQQALDRLPSIRPQQLETALAEAFAWANHLNEEST</sequence>
<reference evidence="3 4" key="1">
    <citation type="submission" date="2016-10" db="EMBL/GenBank/DDBJ databases">
        <authorList>
            <person name="de Groot N.N."/>
        </authorList>
    </citation>
    <scope>NUCLEOTIDE SEQUENCE [LARGE SCALE GENOMIC DNA]</scope>
    <source>
        <strain evidence="3 4">DSM 5885</strain>
    </source>
</reference>
<dbReference type="OrthoDB" id="9804751at2"/>
<dbReference type="SUPFAM" id="SSF141868">
    <property type="entry name" value="EAL domain-like"/>
    <property type="match status" value="1"/>
</dbReference>
<dbReference type="PIRSF" id="PIRSF003180">
    <property type="entry name" value="DiGMPpdiest_YuxH"/>
    <property type="match status" value="1"/>
</dbReference>
<dbReference type="InterPro" id="IPR001633">
    <property type="entry name" value="EAL_dom"/>
</dbReference>
<accession>A0A1G8BLH9</accession>
<proteinExistence type="predicted"/>
<dbReference type="PROSITE" id="PS50883">
    <property type="entry name" value="EAL"/>
    <property type="match status" value="1"/>
</dbReference>